<proteinExistence type="predicted"/>
<keyword evidence="1" id="KW-0456">Lyase</keyword>
<sequence>MTTPYITGFKDPIHDSQKTFRQALLAMSEPGKWQQTSAVEAIESLNPGTISLVLSLLDADTYLWLPKAWQSIAVSANLTFHSGCKITSIQEKAQFAIYDLADFLAETSFDFSLGDERYPDQSTTIIIQLPENAANHQSKWQGPGIQNHRLCELPLQAEFWNLRQKLIAFPCGIDFIFTRGDQILALPRTTQISL</sequence>
<accession>A0ABY3WZ92</accession>
<protein>
    <submittedName>
        <fullName evidence="1">Phosphonate C-P lyase system protein PhnH</fullName>
    </submittedName>
</protein>
<name>A0ABY3WZ92_9GAMM</name>
<organism evidence="1 2">
    <name type="scientific">Ignatzschineria rhizosphaerae</name>
    <dbReference type="NCBI Taxonomy" id="2923279"/>
    <lineage>
        <taxon>Bacteria</taxon>
        <taxon>Pseudomonadati</taxon>
        <taxon>Pseudomonadota</taxon>
        <taxon>Gammaproteobacteria</taxon>
        <taxon>Cardiobacteriales</taxon>
        <taxon>Ignatzschineriaceae</taxon>
        <taxon>Ignatzschineria</taxon>
    </lineage>
</organism>
<dbReference type="NCBIfam" id="TIGR03292">
    <property type="entry name" value="PhnH_redo"/>
    <property type="match status" value="1"/>
</dbReference>
<gene>
    <name evidence="1" type="primary">phnH</name>
    <name evidence="1" type="ORF">MMG00_06730</name>
</gene>
<dbReference type="Gene3D" id="3.40.50.11310">
    <property type="entry name" value="Bacterial phosphonate metabolism protein PhnH"/>
    <property type="match status" value="1"/>
</dbReference>
<keyword evidence="2" id="KW-1185">Reference proteome</keyword>
<dbReference type="RefSeq" id="WP_242146698.1">
    <property type="nucleotide sequence ID" value="NZ_CP093379.1"/>
</dbReference>
<dbReference type="Pfam" id="PF05845">
    <property type="entry name" value="PhnH"/>
    <property type="match status" value="1"/>
</dbReference>
<evidence type="ECO:0000313" key="1">
    <source>
        <dbReference type="EMBL" id="UNM94945.1"/>
    </source>
</evidence>
<dbReference type="GO" id="GO:0016829">
    <property type="term" value="F:lyase activity"/>
    <property type="evidence" value="ECO:0007669"/>
    <property type="project" value="UniProtKB-KW"/>
</dbReference>
<dbReference type="Proteomes" id="UP000829542">
    <property type="component" value="Chromosome"/>
</dbReference>
<reference evidence="1 2" key="1">
    <citation type="submission" date="2022-03" db="EMBL/GenBank/DDBJ databases">
        <title>Ignatzschineria rhizosphaerae HR5S32.</title>
        <authorList>
            <person name="Sun J.Q."/>
            <person name="Feng J.Y."/>
        </authorList>
    </citation>
    <scope>NUCLEOTIDE SEQUENCE [LARGE SCALE GENOMIC DNA]</scope>
    <source>
        <strain evidence="1 2">HR5S32</strain>
    </source>
</reference>
<evidence type="ECO:0000313" key="2">
    <source>
        <dbReference type="Proteomes" id="UP000829542"/>
    </source>
</evidence>
<dbReference type="InterPro" id="IPR008772">
    <property type="entry name" value="Phosphonate_metab_PhnH"/>
</dbReference>
<dbReference type="InterPro" id="IPR038058">
    <property type="entry name" value="PhnH-like_sp"/>
</dbReference>
<dbReference type="EMBL" id="CP093379">
    <property type="protein sequence ID" value="UNM94945.1"/>
    <property type="molecule type" value="Genomic_DNA"/>
</dbReference>
<dbReference type="SUPFAM" id="SSF159709">
    <property type="entry name" value="PhnH-like"/>
    <property type="match status" value="1"/>
</dbReference>
<dbReference type="PIRSF" id="PIRSF020680">
    <property type="entry name" value="PhnH"/>
    <property type="match status" value="1"/>
</dbReference>